<evidence type="ECO:0000259" key="1">
    <source>
        <dbReference type="PROSITE" id="PS51208"/>
    </source>
</evidence>
<organism evidence="2 3">
    <name type="scientific">Halomonas cerina</name>
    <dbReference type="NCBI Taxonomy" id="447424"/>
    <lineage>
        <taxon>Bacteria</taxon>
        <taxon>Pseudomonadati</taxon>
        <taxon>Pseudomonadota</taxon>
        <taxon>Gammaproteobacteria</taxon>
        <taxon>Oceanospirillales</taxon>
        <taxon>Halomonadaceae</taxon>
        <taxon>Halomonas</taxon>
    </lineage>
</organism>
<accession>A0A839VA01</accession>
<evidence type="ECO:0000313" key="3">
    <source>
        <dbReference type="Proteomes" id="UP000547614"/>
    </source>
</evidence>
<keyword evidence="3" id="KW-1185">Reference proteome</keyword>
<dbReference type="PROSITE" id="PS51208">
    <property type="entry name" value="AUTOTRANSPORTER"/>
    <property type="match status" value="1"/>
</dbReference>
<feature type="domain" description="Autotransporter" evidence="1">
    <location>
        <begin position="135"/>
        <end position="420"/>
    </location>
</feature>
<dbReference type="Proteomes" id="UP000547614">
    <property type="component" value="Unassembled WGS sequence"/>
</dbReference>
<proteinExistence type="predicted"/>
<dbReference type="RefSeq" id="WP_183324298.1">
    <property type="nucleotide sequence ID" value="NZ_JACHXP010000003.1"/>
</dbReference>
<dbReference type="InterPro" id="IPR036709">
    <property type="entry name" value="Autotransporte_beta_dom_sf"/>
</dbReference>
<dbReference type="Gene3D" id="2.40.128.130">
    <property type="entry name" value="Autotransporter beta-domain"/>
    <property type="match status" value="1"/>
</dbReference>
<comment type="caution">
    <text evidence="2">The sequence shown here is derived from an EMBL/GenBank/DDBJ whole genome shotgun (WGS) entry which is preliminary data.</text>
</comment>
<dbReference type="GO" id="GO:0019867">
    <property type="term" value="C:outer membrane"/>
    <property type="evidence" value="ECO:0007669"/>
    <property type="project" value="InterPro"/>
</dbReference>
<protein>
    <submittedName>
        <fullName evidence="2">Outer membrane autotransporter protein</fullName>
    </submittedName>
</protein>
<dbReference type="AlphaFoldDB" id="A0A839VA01"/>
<dbReference type="Pfam" id="PF03797">
    <property type="entry name" value="Autotransporter"/>
    <property type="match status" value="1"/>
</dbReference>
<sequence>MAVVAADLQSAAQTEPQRAAAALMTGLCGSLQGDPGVQGELGEAVCNMEDSSVSEAQVRPALGAVAWEEVATQGTFSAEASSRQLANLGARLRALRLGATGGEGPALIAYRPVPSGGSLLLASTDGGGGSMGPVRLDPRLGVFASAALSIGEKDATATEDGFDFDTVGFTAGMDYRFTDRFILGLAVGSSSVDAELDDSEGDVGADSYSLSLYSTYYVNDFFLDLTTTAGMADYDMSRNIRYTLETDSVDKTAVSTTDGHHYALALNAGYEFRGGGTLMAPYAGVDYLHTEIDDFRERGADWFNLQIGDQEVTSLQSVLGLQASYPVRAGDTTLLPRIRAEWRHEFDNDARALEARLVNDPSDDIEVVVSDDPDRDYFTVSTGLTGALPGGSTASLEYQTVLGLDDVSHHILQARLRMSF</sequence>
<dbReference type="EMBL" id="JACHXP010000003">
    <property type="protein sequence ID" value="MBB3189547.1"/>
    <property type="molecule type" value="Genomic_DNA"/>
</dbReference>
<name>A0A839VA01_9GAMM</name>
<dbReference type="SUPFAM" id="SSF103515">
    <property type="entry name" value="Autotransporter"/>
    <property type="match status" value="1"/>
</dbReference>
<dbReference type="InterPro" id="IPR006315">
    <property type="entry name" value="OM_autotransptr_brl_dom"/>
</dbReference>
<dbReference type="InterPro" id="IPR005546">
    <property type="entry name" value="Autotransporte_beta"/>
</dbReference>
<dbReference type="NCBIfam" id="TIGR01414">
    <property type="entry name" value="autotrans_barl"/>
    <property type="match status" value="1"/>
</dbReference>
<gene>
    <name evidence="2" type="ORF">FHR94_000771</name>
</gene>
<reference evidence="2 3" key="1">
    <citation type="submission" date="2020-08" db="EMBL/GenBank/DDBJ databases">
        <title>Genomic Encyclopedia of Type Strains, Phase III (KMG-III): the genomes of soil and plant-associated and newly described type strains.</title>
        <authorList>
            <person name="Whitman W."/>
        </authorList>
    </citation>
    <scope>NUCLEOTIDE SEQUENCE [LARGE SCALE GENOMIC DNA]</scope>
    <source>
        <strain evidence="2 3">CECT 7282</strain>
    </source>
</reference>
<dbReference type="SMART" id="SM00869">
    <property type="entry name" value="Autotransporter"/>
    <property type="match status" value="1"/>
</dbReference>
<evidence type="ECO:0000313" key="2">
    <source>
        <dbReference type="EMBL" id="MBB3189547.1"/>
    </source>
</evidence>